<reference evidence="1 2" key="1">
    <citation type="submission" date="2009-09" db="EMBL/GenBank/DDBJ databases">
        <authorList>
            <person name="Weinstock G."/>
            <person name="Sodergren E."/>
            <person name="Clifton S."/>
            <person name="Fulton L."/>
            <person name="Fulton B."/>
            <person name="Courtney L."/>
            <person name="Fronick C."/>
            <person name="Harrison M."/>
            <person name="Strong C."/>
            <person name="Farmer C."/>
            <person name="Delahaunty K."/>
            <person name="Markovic C."/>
            <person name="Hall O."/>
            <person name="Minx P."/>
            <person name="Tomlinson C."/>
            <person name="Mitreva M."/>
            <person name="Nelson J."/>
            <person name="Hou S."/>
            <person name="Wollam A."/>
            <person name="Pepin K.H."/>
            <person name="Johnson M."/>
            <person name="Bhonagiri V."/>
            <person name="Nash W.E."/>
            <person name="Warren W."/>
            <person name="Chinwalla A."/>
            <person name="Mardis E.R."/>
            <person name="Wilson R.K."/>
        </authorList>
    </citation>
    <scope>NUCLEOTIDE SEQUENCE [LARGE SCALE GENOMIC DNA]</scope>
    <source>
        <strain evidence="1 2">F0319</strain>
    </source>
</reference>
<sequence>MRLGEISFKNAYIVHYKETLDVNNEAPMTIAMTFSTENITVGLAHKSEKHQDYAELSCSA</sequence>
<evidence type="ECO:0000313" key="2">
    <source>
        <dbReference type="Proteomes" id="UP000003327"/>
    </source>
</evidence>
<comment type="caution">
    <text evidence="1">The sequence shown here is derived from an EMBL/GenBank/DDBJ whole genome shotgun (WGS) entry which is preliminary data.</text>
</comment>
<dbReference type="AlphaFoldDB" id="C9MQA7"/>
<evidence type="ECO:0000313" key="1">
    <source>
        <dbReference type="EMBL" id="EEX18311.1"/>
    </source>
</evidence>
<protein>
    <submittedName>
        <fullName evidence="1">Uncharacterized protein</fullName>
    </submittedName>
</protein>
<dbReference type="Proteomes" id="UP000003327">
    <property type="component" value="Unassembled WGS sequence"/>
</dbReference>
<accession>C9MQA7</accession>
<keyword evidence="2" id="KW-1185">Reference proteome</keyword>
<dbReference type="InterPro" id="IPR041408">
    <property type="entry name" value="Hcp_Tssd"/>
</dbReference>
<organism evidence="1 2">
    <name type="scientific">Prevotella veroralis F0319</name>
    <dbReference type="NCBI Taxonomy" id="649761"/>
    <lineage>
        <taxon>Bacteria</taxon>
        <taxon>Pseudomonadati</taxon>
        <taxon>Bacteroidota</taxon>
        <taxon>Bacteroidia</taxon>
        <taxon>Bacteroidales</taxon>
        <taxon>Prevotellaceae</taxon>
        <taxon>Prevotella</taxon>
    </lineage>
</organism>
<proteinExistence type="predicted"/>
<dbReference type="EMBL" id="ACVA01000041">
    <property type="protein sequence ID" value="EEX18311.1"/>
    <property type="molecule type" value="Genomic_DNA"/>
</dbReference>
<dbReference type="HOGENOM" id="CLU_2937918_0_0_10"/>
<gene>
    <name evidence="1" type="ORF">HMPREF0973_01807</name>
</gene>
<dbReference type="Pfam" id="PF17642">
    <property type="entry name" value="TssD"/>
    <property type="match status" value="1"/>
</dbReference>
<name>C9MQA7_9BACT</name>
<dbReference type="GO" id="GO:0033104">
    <property type="term" value="C:type VI protein secretion system complex"/>
    <property type="evidence" value="ECO:0007669"/>
    <property type="project" value="InterPro"/>
</dbReference>
<dbReference type="STRING" id="649761.HMPREF0973_01807"/>